<comment type="similarity">
    <text evidence="1">Belongs to the Gfa family.</text>
</comment>
<keyword evidence="4 6" id="KW-0456">Lyase</keyword>
<keyword evidence="3" id="KW-0862">Zinc</keyword>
<evidence type="ECO:0000256" key="4">
    <source>
        <dbReference type="ARBA" id="ARBA00023239"/>
    </source>
</evidence>
<dbReference type="PROSITE" id="PS51891">
    <property type="entry name" value="CENP_V_GFA"/>
    <property type="match status" value="1"/>
</dbReference>
<evidence type="ECO:0000259" key="5">
    <source>
        <dbReference type="PROSITE" id="PS51891"/>
    </source>
</evidence>
<dbReference type="InterPro" id="IPR011057">
    <property type="entry name" value="Mss4-like_sf"/>
</dbReference>
<protein>
    <submittedName>
        <fullName evidence="6">Lyase</fullName>
    </submittedName>
</protein>
<evidence type="ECO:0000256" key="3">
    <source>
        <dbReference type="ARBA" id="ARBA00022833"/>
    </source>
</evidence>
<dbReference type="PANTHER" id="PTHR33337">
    <property type="entry name" value="GFA DOMAIN-CONTAINING PROTEIN"/>
    <property type="match status" value="1"/>
</dbReference>
<accession>A0A9W7VYZ3</accession>
<proteinExistence type="inferred from homology"/>
<reference evidence="6 7" key="1">
    <citation type="journal article" date="2018" name="IMA Fungus">
        <title>IMA Genome-F 10: Nine draft genome sequences of Claviceps purpurea s.lat., including C. arundinis, C. humidiphila, and C. cf. spartinae, pseudomolecules for the pitch canker pathogen Fusarium circinatum, draft genome of Davidsoniella eucalypti, Grosmannia galeiformis, Quambalaria eucalypti, and Teratosphaeria destructans.</title>
        <authorList>
            <person name="Wingfield B.D."/>
            <person name="Liu M."/>
            <person name="Nguyen H.D."/>
            <person name="Lane F.A."/>
            <person name="Morgan S.W."/>
            <person name="De Vos L."/>
            <person name="Wilken P.M."/>
            <person name="Duong T.A."/>
            <person name="Aylward J."/>
            <person name="Coetzee M.P."/>
            <person name="Dadej K."/>
            <person name="De Beer Z.W."/>
            <person name="Findlay W."/>
            <person name="Havenga M."/>
            <person name="Kolarik M."/>
            <person name="Menzies J.G."/>
            <person name="Naidoo K."/>
            <person name="Pochopski O."/>
            <person name="Shoukouhi P."/>
            <person name="Santana Q.C."/>
            <person name="Seifert K.A."/>
            <person name="Soal N."/>
            <person name="Steenkamp E.T."/>
            <person name="Tatham C.T."/>
            <person name="van der Nest M.A."/>
            <person name="Wingfield M.J."/>
        </authorList>
    </citation>
    <scope>NUCLEOTIDE SEQUENCE [LARGE SCALE GENOMIC DNA]</scope>
    <source>
        <strain evidence="6">CMW44962</strain>
    </source>
</reference>
<feature type="domain" description="CENP-V/GFA" evidence="5">
    <location>
        <begin position="14"/>
        <end position="151"/>
    </location>
</feature>
<dbReference type="PANTHER" id="PTHR33337:SF40">
    <property type="entry name" value="CENP-V_GFA DOMAIN-CONTAINING PROTEIN-RELATED"/>
    <property type="match status" value="1"/>
</dbReference>
<evidence type="ECO:0000313" key="6">
    <source>
        <dbReference type="EMBL" id="KAH9819860.1"/>
    </source>
</evidence>
<dbReference type="GO" id="GO:0016846">
    <property type="term" value="F:carbon-sulfur lyase activity"/>
    <property type="evidence" value="ECO:0007669"/>
    <property type="project" value="InterPro"/>
</dbReference>
<dbReference type="SUPFAM" id="SSF51316">
    <property type="entry name" value="Mss4-like"/>
    <property type="match status" value="1"/>
</dbReference>
<dbReference type="InterPro" id="IPR006913">
    <property type="entry name" value="CENP-V/GFA"/>
</dbReference>
<dbReference type="Proteomes" id="UP001138500">
    <property type="component" value="Unassembled WGS sequence"/>
</dbReference>
<evidence type="ECO:0000313" key="7">
    <source>
        <dbReference type="Proteomes" id="UP001138500"/>
    </source>
</evidence>
<keyword evidence="2" id="KW-0479">Metal-binding</keyword>
<comment type="caution">
    <text evidence="6">The sequence shown here is derived from an EMBL/GenBank/DDBJ whole genome shotgun (WGS) entry which is preliminary data.</text>
</comment>
<dbReference type="AlphaFoldDB" id="A0A9W7VYZ3"/>
<gene>
    <name evidence="6" type="ORF">Tdes44962_MAKER00849</name>
</gene>
<evidence type="ECO:0000256" key="1">
    <source>
        <dbReference type="ARBA" id="ARBA00005495"/>
    </source>
</evidence>
<dbReference type="OrthoDB" id="2212170at2759"/>
<dbReference type="Pfam" id="PF04828">
    <property type="entry name" value="GFA"/>
    <property type="match status" value="1"/>
</dbReference>
<sequence length="179" mass="20060">MQAETTTTFKSIAFAGSCACKRITYESTTAPTHICICHCVSCRKISGGPYQIFAHVESSALTLYDNQLFFRYEGLPRADIGGIVFVELSSTGERAFCQTCRSSLAMRYKHEPNKNGLTMGTVDESSFRDEHVREAFRPGMHIFVSQKAWYDIIVDDLPQYERFSGSFEKDLHLAGGEEG</sequence>
<reference evidence="6 7" key="2">
    <citation type="journal article" date="2021" name="Curr. Genet.">
        <title>Genetic response to nitrogen starvation in the aggressive Eucalyptus foliar pathogen Teratosphaeria destructans.</title>
        <authorList>
            <person name="Havenga M."/>
            <person name="Wingfield B.D."/>
            <person name="Wingfield M.J."/>
            <person name="Dreyer L.L."/>
            <person name="Roets F."/>
            <person name="Aylward J."/>
        </authorList>
    </citation>
    <scope>NUCLEOTIDE SEQUENCE [LARGE SCALE GENOMIC DNA]</scope>
    <source>
        <strain evidence="6">CMW44962</strain>
    </source>
</reference>
<name>A0A9W7VYZ3_9PEZI</name>
<organism evidence="6 7">
    <name type="scientific">Teratosphaeria destructans</name>
    <dbReference type="NCBI Taxonomy" id="418781"/>
    <lineage>
        <taxon>Eukaryota</taxon>
        <taxon>Fungi</taxon>
        <taxon>Dikarya</taxon>
        <taxon>Ascomycota</taxon>
        <taxon>Pezizomycotina</taxon>
        <taxon>Dothideomycetes</taxon>
        <taxon>Dothideomycetidae</taxon>
        <taxon>Mycosphaerellales</taxon>
        <taxon>Teratosphaeriaceae</taxon>
        <taxon>Teratosphaeria</taxon>
    </lineage>
</organism>
<dbReference type="Gene3D" id="3.90.1590.10">
    <property type="entry name" value="glutathione-dependent formaldehyde- activating enzyme (gfa)"/>
    <property type="match status" value="1"/>
</dbReference>
<keyword evidence="7" id="KW-1185">Reference proteome</keyword>
<dbReference type="EMBL" id="RIBY02002311">
    <property type="protein sequence ID" value="KAH9819860.1"/>
    <property type="molecule type" value="Genomic_DNA"/>
</dbReference>
<evidence type="ECO:0000256" key="2">
    <source>
        <dbReference type="ARBA" id="ARBA00022723"/>
    </source>
</evidence>
<dbReference type="GO" id="GO:0046872">
    <property type="term" value="F:metal ion binding"/>
    <property type="evidence" value="ECO:0007669"/>
    <property type="project" value="UniProtKB-KW"/>
</dbReference>